<dbReference type="Proteomes" id="UP000691718">
    <property type="component" value="Unassembled WGS sequence"/>
</dbReference>
<proteinExistence type="predicted"/>
<evidence type="ECO:0000259" key="2">
    <source>
        <dbReference type="Pfam" id="PF13843"/>
    </source>
</evidence>
<dbReference type="PANTHER" id="PTHR47272:SF2">
    <property type="entry name" value="PIGGYBAC TRANSPOSABLE ELEMENT-DERIVED PROTEIN 3-LIKE"/>
    <property type="match status" value="1"/>
</dbReference>
<dbReference type="PANTHER" id="PTHR47272">
    <property type="entry name" value="DDE_TNP_1_7 DOMAIN-CONTAINING PROTEIN"/>
    <property type="match status" value="1"/>
</dbReference>
<feature type="domain" description="PiggyBac transposable element-derived protein" evidence="2">
    <location>
        <begin position="68"/>
        <end position="188"/>
    </location>
</feature>
<comment type="caution">
    <text evidence="3">The sequence shown here is derived from an EMBL/GenBank/DDBJ whole genome shotgun (WGS) entry which is preliminary data.</text>
</comment>
<protein>
    <submittedName>
        <fullName evidence="3">(apollo) hypothetical protein</fullName>
    </submittedName>
</protein>
<evidence type="ECO:0000313" key="4">
    <source>
        <dbReference type="Proteomes" id="UP000691718"/>
    </source>
</evidence>
<dbReference type="InterPro" id="IPR029526">
    <property type="entry name" value="PGBD"/>
</dbReference>
<dbReference type="Pfam" id="PF13843">
    <property type="entry name" value="DDE_Tnp_1_7"/>
    <property type="match status" value="1"/>
</dbReference>
<dbReference type="AlphaFoldDB" id="A0A8S3W8D2"/>
<sequence>MARLLHDDQIEGFLSGSGDEGSDDEEQQDMPFPGQETSILSPSESQSSSSSDEDMPLSNLRWKKKKFHEKFGMGPAVVLRLASTLPEGSFLYFDRYFSSLPLMQELQKRNMDGTGTLMMNRFNTKKSKYELKKDAAMKRGEYEEIVRADEKICILKWKDNKCVLMTSTAFGSEPVSIVPRWEKKSRYPTFV</sequence>
<feature type="compositionally biased region" description="Low complexity" evidence="1">
    <location>
        <begin position="38"/>
        <end position="50"/>
    </location>
</feature>
<accession>A0A8S3W8D2</accession>
<name>A0A8S3W8D2_PARAO</name>
<reference evidence="3" key="1">
    <citation type="submission" date="2021-04" db="EMBL/GenBank/DDBJ databases">
        <authorList>
            <person name="Tunstrom K."/>
        </authorList>
    </citation>
    <scope>NUCLEOTIDE SEQUENCE</scope>
</reference>
<organism evidence="3 4">
    <name type="scientific">Parnassius apollo</name>
    <name type="common">Apollo butterfly</name>
    <name type="synonym">Papilio apollo</name>
    <dbReference type="NCBI Taxonomy" id="110799"/>
    <lineage>
        <taxon>Eukaryota</taxon>
        <taxon>Metazoa</taxon>
        <taxon>Ecdysozoa</taxon>
        <taxon>Arthropoda</taxon>
        <taxon>Hexapoda</taxon>
        <taxon>Insecta</taxon>
        <taxon>Pterygota</taxon>
        <taxon>Neoptera</taxon>
        <taxon>Endopterygota</taxon>
        <taxon>Lepidoptera</taxon>
        <taxon>Glossata</taxon>
        <taxon>Ditrysia</taxon>
        <taxon>Papilionoidea</taxon>
        <taxon>Papilionidae</taxon>
        <taxon>Parnassiinae</taxon>
        <taxon>Parnassini</taxon>
        <taxon>Parnassius</taxon>
        <taxon>Parnassius</taxon>
    </lineage>
</organism>
<evidence type="ECO:0000313" key="3">
    <source>
        <dbReference type="EMBL" id="CAG4945853.1"/>
    </source>
</evidence>
<gene>
    <name evidence="3" type="ORF">PAPOLLO_LOCUS3186</name>
</gene>
<feature type="region of interest" description="Disordered" evidence="1">
    <location>
        <begin position="1"/>
        <end position="56"/>
    </location>
</feature>
<evidence type="ECO:0000256" key="1">
    <source>
        <dbReference type="SAM" id="MobiDB-lite"/>
    </source>
</evidence>
<dbReference type="OrthoDB" id="123207at2759"/>
<dbReference type="EMBL" id="CAJQZP010000209">
    <property type="protein sequence ID" value="CAG4945853.1"/>
    <property type="molecule type" value="Genomic_DNA"/>
</dbReference>
<keyword evidence="4" id="KW-1185">Reference proteome</keyword>